<evidence type="ECO:0000313" key="1">
    <source>
        <dbReference type="EMBL" id="KAK9162320.1"/>
    </source>
</evidence>
<evidence type="ECO:0000313" key="2">
    <source>
        <dbReference type="Proteomes" id="UP001420932"/>
    </source>
</evidence>
<proteinExistence type="predicted"/>
<gene>
    <name evidence="1" type="ORF">Syun_003222</name>
</gene>
<reference evidence="1 2" key="1">
    <citation type="submission" date="2024-01" db="EMBL/GenBank/DDBJ databases">
        <title>Genome assemblies of Stephania.</title>
        <authorList>
            <person name="Yang L."/>
        </authorList>
    </citation>
    <scope>NUCLEOTIDE SEQUENCE [LARGE SCALE GENOMIC DNA]</scope>
    <source>
        <strain evidence="1">YNDBR</strain>
        <tissue evidence="1">Leaf</tissue>
    </source>
</reference>
<protein>
    <submittedName>
        <fullName evidence="1">Uncharacterized protein</fullName>
    </submittedName>
</protein>
<sequence>MDAAMELHLFDMRSIVLSKAPAVKWFKEWFPNDFLVRLAITGDSIVLKFEKARSALEESLRRVEDIVPQAIGCQVAGSYGLPPTPARRVLFILYQTAVPYLAERIRKKSLSLLSNGVPV</sequence>
<accession>A0AAP0L1U6</accession>
<dbReference type="AlphaFoldDB" id="A0AAP0L1U6"/>
<name>A0AAP0L1U6_9MAGN</name>
<dbReference type="EMBL" id="JBBNAF010000002">
    <property type="protein sequence ID" value="KAK9162320.1"/>
    <property type="molecule type" value="Genomic_DNA"/>
</dbReference>
<dbReference type="Proteomes" id="UP001420932">
    <property type="component" value="Unassembled WGS sequence"/>
</dbReference>
<organism evidence="1 2">
    <name type="scientific">Stephania yunnanensis</name>
    <dbReference type="NCBI Taxonomy" id="152371"/>
    <lineage>
        <taxon>Eukaryota</taxon>
        <taxon>Viridiplantae</taxon>
        <taxon>Streptophyta</taxon>
        <taxon>Embryophyta</taxon>
        <taxon>Tracheophyta</taxon>
        <taxon>Spermatophyta</taxon>
        <taxon>Magnoliopsida</taxon>
        <taxon>Ranunculales</taxon>
        <taxon>Menispermaceae</taxon>
        <taxon>Menispermoideae</taxon>
        <taxon>Cissampelideae</taxon>
        <taxon>Stephania</taxon>
    </lineage>
</organism>
<comment type="caution">
    <text evidence="1">The sequence shown here is derived from an EMBL/GenBank/DDBJ whole genome shotgun (WGS) entry which is preliminary data.</text>
</comment>
<keyword evidence="2" id="KW-1185">Reference proteome</keyword>